<feature type="compositionally biased region" description="Gly residues" evidence="1">
    <location>
        <begin position="12"/>
        <end position="27"/>
    </location>
</feature>
<evidence type="ECO:0000313" key="3">
    <source>
        <dbReference type="Proteomes" id="UP000770661"/>
    </source>
</evidence>
<evidence type="ECO:0000313" key="2">
    <source>
        <dbReference type="EMBL" id="KAG0722078.1"/>
    </source>
</evidence>
<dbReference type="EMBL" id="JACEEZ010010055">
    <property type="protein sequence ID" value="KAG0722078.1"/>
    <property type="molecule type" value="Genomic_DNA"/>
</dbReference>
<comment type="caution">
    <text evidence="2">The sequence shown here is derived from an EMBL/GenBank/DDBJ whole genome shotgun (WGS) entry which is preliminary data.</text>
</comment>
<accession>A0A8J4Y5X3</accession>
<keyword evidence="3" id="KW-1185">Reference proteome</keyword>
<proteinExistence type="predicted"/>
<gene>
    <name evidence="2" type="ORF">GWK47_045149</name>
</gene>
<feature type="compositionally biased region" description="Acidic residues" evidence="1">
    <location>
        <begin position="79"/>
        <end position="97"/>
    </location>
</feature>
<name>A0A8J4Y5X3_CHIOP</name>
<feature type="region of interest" description="Disordered" evidence="1">
    <location>
        <begin position="69"/>
        <end position="111"/>
    </location>
</feature>
<dbReference type="Proteomes" id="UP000770661">
    <property type="component" value="Unassembled WGS sequence"/>
</dbReference>
<reference evidence="2" key="1">
    <citation type="submission" date="2020-07" db="EMBL/GenBank/DDBJ databases">
        <title>The High-quality genome of the commercially important snow crab, Chionoecetes opilio.</title>
        <authorList>
            <person name="Jeong J.-H."/>
            <person name="Ryu S."/>
        </authorList>
    </citation>
    <scope>NUCLEOTIDE SEQUENCE</scope>
    <source>
        <strain evidence="2">MADBK_172401_WGS</strain>
        <tissue evidence="2">Digestive gland</tissue>
    </source>
</reference>
<evidence type="ECO:0000256" key="1">
    <source>
        <dbReference type="SAM" id="MobiDB-lite"/>
    </source>
</evidence>
<organism evidence="2 3">
    <name type="scientific">Chionoecetes opilio</name>
    <name type="common">Atlantic snow crab</name>
    <name type="synonym">Cancer opilio</name>
    <dbReference type="NCBI Taxonomy" id="41210"/>
    <lineage>
        <taxon>Eukaryota</taxon>
        <taxon>Metazoa</taxon>
        <taxon>Ecdysozoa</taxon>
        <taxon>Arthropoda</taxon>
        <taxon>Crustacea</taxon>
        <taxon>Multicrustacea</taxon>
        <taxon>Malacostraca</taxon>
        <taxon>Eumalacostraca</taxon>
        <taxon>Eucarida</taxon>
        <taxon>Decapoda</taxon>
        <taxon>Pleocyemata</taxon>
        <taxon>Brachyura</taxon>
        <taxon>Eubrachyura</taxon>
        <taxon>Majoidea</taxon>
        <taxon>Majidae</taxon>
        <taxon>Chionoecetes</taxon>
    </lineage>
</organism>
<protein>
    <submittedName>
        <fullName evidence="2">Uncharacterized protein</fullName>
    </submittedName>
</protein>
<sequence>MDSPAKVNGHSTQGGGVGLGGGIGTGSGSLYDGLDQLSEYVRPPPPPLGSVAHVGNLLSRAGDLGKAVGTLVATMNQEQESDLPSEEEEEEEDEEEQLTPKPRQKEEQKIM</sequence>
<dbReference type="AlphaFoldDB" id="A0A8J4Y5X3"/>
<feature type="region of interest" description="Disordered" evidence="1">
    <location>
        <begin position="1"/>
        <end position="54"/>
    </location>
</feature>